<reference evidence="3 4" key="1">
    <citation type="submission" date="2019-03" db="EMBL/GenBank/DDBJ databases">
        <authorList>
            <person name="Gaulin E."/>
            <person name="Dumas B."/>
        </authorList>
    </citation>
    <scope>NUCLEOTIDE SEQUENCE [LARGE SCALE GENOMIC DNA]</scope>
    <source>
        <strain evidence="3">CBS 568.67</strain>
    </source>
</reference>
<evidence type="ECO:0000256" key="1">
    <source>
        <dbReference type="SAM" id="Phobius"/>
    </source>
</evidence>
<protein>
    <submittedName>
        <fullName evidence="3">Aste57867_15489 protein</fullName>
    </submittedName>
</protein>
<evidence type="ECO:0000313" key="2">
    <source>
        <dbReference type="EMBL" id="KAF0693624.1"/>
    </source>
</evidence>
<accession>A0A485L474</accession>
<dbReference type="Proteomes" id="UP000332933">
    <property type="component" value="Unassembled WGS sequence"/>
</dbReference>
<organism evidence="3 4">
    <name type="scientific">Aphanomyces stellatus</name>
    <dbReference type="NCBI Taxonomy" id="120398"/>
    <lineage>
        <taxon>Eukaryota</taxon>
        <taxon>Sar</taxon>
        <taxon>Stramenopiles</taxon>
        <taxon>Oomycota</taxon>
        <taxon>Saprolegniomycetes</taxon>
        <taxon>Saprolegniales</taxon>
        <taxon>Verrucalvaceae</taxon>
        <taxon>Aphanomyces</taxon>
    </lineage>
</organism>
<reference evidence="2" key="2">
    <citation type="submission" date="2019-06" db="EMBL/GenBank/DDBJ databases">
        <title>Genomics analysis of Aphanomyces spp. identifies a new class of oomycete effector associated with host adaptation.</title>
        <authorList>
            <person name="Gaulin E."/>
        </authorList>
    </citation>
    <scope>NUCLEOTIDE SEQUENCE</scope>
    <source>
        <strain evidence="2">CBS 578.67</strain>
    </source>
</reference>
<dbReference type="EMBL" id="CAADRA010005700">
    <property type="protein sequence ID" value="VFT92291.1"/>
    <property type="molecule type" value="Genomic_DNA"/>
</dbReference>
<dbReference type="AlphaFoldDB" id="A0A485L474"/>
<keyword evidence="1" id="KW-0472">Membrane</keyword>
<evidence type="ECO:0000313" key="4">
    <source>
        <dbReference type="Proteomes" id="UP000332933"/>
    </source>
</evidence>
<name>A0A485L474_9STRA</name>
<feature type="transmembrane region" description="Helical" evidence="1">
    <location>
        <begin position="147"/>
        <end position="166"/>
    </location>
</feature>
<sequence>MGLESKTLNDPTDHSISMQAKRTTAAVGYSQFLLYPFVSMVLFVALFLVFILVFLVGFYVVNFIVSTLAMVFAPLVNLRKWLGWKHEQAPSQFFRDNAERFEQIEHVATTNQLDRPLHECTIAQIEVVASLIRGGEMFIDVKDTMSLSSVVASTVFIVAYFFYVWLHGLVISDVNSKVHDAVAIIPPFMEN</sequence>
<proteinExistence type="predicted"/>
<gene>
    <name evidence="3" type="primary">Aste57867_15489</name>
    <name evidence="2" type="ORF">As57867_015433</name>
    <name evidence="3" type="ORF">ASTE57867_15489</name>
</gene>
<dbReference type="EMBL" id="VJMH01005679">
    <property type="protein sequence ID" value="KAF0693624.1"/>
    <property type="molecule type" value="Genomic_DNA"/>
</dbReference>
<keyword evidence="1" id="KW-0812">Transmembrane</keyword>
<feature type="transmembrane region" description="Helical" evidence="1">
    <location>
        <begin position="32"/>
        <end position="53"/>
    </location>
</feature>
<feature type="transmembrane region" description="Helical" evidence="1">
    <location>
        <begin position="59"/>
        <end position="78"/>
    </location>
</feature>
<keyword evidence="1" id="KW-1133">Transmembrane helix</keyword>
<evidence type="ECO:0000313" key="3">
    <source>
        <dbReference type="EMBL" id="VFT92291.1"/>
    </source>
</evidence>
<keyword evidence="4" id="KW-1185">Reference proteome</keyword>